<dbReference type="PANTHER" id="PTHR31778">
    <property type="entry name" value="BUD SITE SELECTION PROTEIN RAX2"/>
    <property type="match status" value="1"/>
</dbReference>
<evidence type="ECO:0000256" key="1">
    <source>
        <dbReference type="SAM" id="MobiDB-lite"/>
    </source>
</evidence>
<keyword evidence="3" id="KW-1185">Reference proteome</keyword>
<dbReference type="SUPFAM" id="SSF50998">
    <property type="entry name" value="Quinoprotein alcohol dehydrogenase-like"/>
    <property type="match status" value="1"/>
</dbReference>
<sequence>MAGTPATVSADALPTVQTDGVVWSMVTVGNTVYATGSFATATPPGGGAGTPRGNLLAFDIRTGELIPGFDHTLNGQGRTVVASPDGSRIYVGGDFTTVDGVARGHVAAFDVATGALLSGFAPTLNRPVYSIADTGSTVYVGGNFTVAGGQTRTRLAAFSSATGAVTSWAPTANNTVRGIVVDPTGTRVVLAGQFDQVNGITAYSIASVDTAGGDARSQPWGSTTTATRPVPGP</sequence>
<evidence type="ECO:0000313" key="3">
    <source>
        <dbReference type="Proteomes" id="UP001324287"/>
    </source>
</evidence>
<dbReference type="InterPro" id="IPR011047">
    <property type="entry name" value="Quinoprotein_ADH-like_sf"/>
</dbReference>
<dbReference type="EMBL" id="CP141261">
    <property type="protein sequence ID" value="WRL64727.1"/>
    <property type="molecule type" value="Genomic_DNA"/>
</dbReference>
<reference evidence="2 3" key="1">
    <citation type="submission" date="2023-12" db="EMBL/GenBank/DDBJ databases">
        <title>Blastococcus brunescens sp. nov., an actonobacterium isolated from sandstone collected in sahara desert.</title>
        <authorList>
            <person name="Gtari M."/>
            <person name="Ghodhbane F."/>
        </authorList>
    </citation>
    <scope>NUCLEOTIDE SEQUENCE [LARGE SCALE GENOMIC DNA]</scope>
    <source>
        <strain evidence="2 3">BMG 8361</strain>
    </source>
</reference>
<proteinExistence type="predicted"/>
<dbReference type="InterPro" id="IPR015943">
    <property type="entry name" value="WD40/YVTN_repeat-like_dom_sf"/>
</dbReference>
<dbReference type="RefSeq" id="WP_324276052.1">
    <property type="nucleotide sequence ID" value="NZ_CP141261.1"/>
</dbReference>
<feature type="region of interest" description="Disordered" evidence="1">
    <location>
        <begin position="211"/>
        <end position="233"/>
    </location>
</feature>
<gene>
    <name evidence="2" type="ORF">U6N30_02805</name>
</gene>
<name>A0ABZ1B2X2_9ACTN</name>
<organism evidence="2 3">
    <name type="scientific">Blastococcus brunescens</name>
    <dbReference type="NCBI Taxonomy" id="1564165"/>
    <lineage>
        <taxon>Bacteria</taxon>
        <taxon>Bacillati</taxon>
        <taxon>Actinomycetota</taxon>
        <taxon>Actinomycetes</taxon>
        <taxon>Geodermatophilales</taxon>
        <taxon>Geodermatophilaceae</taxon>
        <taxon>Blastococcus</taxon>
    </lineage>
</organism>
<dbReference type="Gene3D" id="2.130.10.10">
    <property type="entry name" value="YVTN repeat-like/Quinoprotein amine dehydrogenase"/>
    <property type="match status" value="1"/>
</dbReference>
<dbReference type="Proteomes" id="UP001324287">
    <property type="component" value="Chromosome"/>
</dbReference>
<accession>A0ABZ1B2X2</accession>
<evidence type="ECO:0000313" key="2">
    <source>
        <dbReference type="EMBL" id="WRL64727.1"/>
    </source>
</evidence>
<protein>
    <submittedName>
        <fullName evidence="2">Uncharacterized protein</fullName>
    </submittedName>
</protein>
<dbReference type="PANTHER" id="PTHR31778:SF2">
    <property type="entry name" value="BUD SITE SELECTION PROTEIN RAX2"/>
    <property type="match status" value="1"/>
</dbReference>